<accession>A0A061SWZ8</accession>
<keyword evidence="1" id="KW-1133">Transmembrane helix</keyword>
<name>A0A061SWZ8_9RHOB</name>
<dbReference type="AlphaFoldDB" id="A0A061SWZ8"/>
<sequence length="108" mass="11808">MEQLLVPAVLLGLLLFGLILMPLIAGLTRLLSRSRSDIVFGAIISSFLAFSLPFLGRLFLPSGEGYGPGNGIGEIMVLAICFMMSGLMIPLSLLWFFRCSNNRNRSDQ</sequence>
<dbReference type="RefSeq" id="WP_037904923.1">
    <property type="nucleotide sequence ID" value="NZ_CP068998.1"/>
</dbReference>
<proteinExistence type="predicted"/>
<evidence type="ECO:0000313" key="2">
    <source>
        <dbReference type="EMBL" id="KAJ04638.1"/>
    </source>
</evidence>
<protein>
    <submittedName>
        <fullName evidence="2">Uncharacterized protein</fullName>
    </submittedName>
</protein>
<evidence type="ECO:0000313" key="3">
    <source>
        <dbReference type="Proteomes" id="UP000027337"/>
    </source>
</evidence>
<feature type="transmembrane region" description="Helical" evidence="1">
    <location>
        <begin position="38"/>
        <end position="55"/>
    </location>
</feature>
<gene>
    <name evidence="2" type="ORF">PM02_02680</name>
</gene>
<reference evidence="2 3" key="1">
    <citation type="journal article" date="2014" name="Genome Announc.">
        <title>Draft Genome Sequences of Two Isolates of the Roseobacter Group, Sulfitobacter sp. Strains 3SOLIMAR09 and 1FIGIMAR09, from Harbors of Mallorca Island (Mediterranean Sea).</title>
        <authorList>
            <person name="Mas-Llado M."/>
            <person name="Pina-Villalonga J.M."/>
            <person name="Brunet-Galmes I."/>
            <person name="Nogales B."/>
            <person name="Bosch R."/>
        </authorList>
    </citation>
    <scope>NUCLEOTIDE SEQUENCE [LARGE SCALE GENOMIC DNA]</scope>
    <source>
        <strain evidence="2 3">1FIGIMAR09</strain>
    </source>
</reference>
<dbReference type="STRING" id="83219.PM02_02680"/>
<keyword evidence="1" id="KW-0472">Membrane</keyword>
<keyword evidence="3" id="KW-1185">Reference proteome</keyword>
<organism evidence="2 3">
    <name type="scientific">Sulfitobacter mediterraneus</name>
    <dbReference type="NCBI Taxonomy" id="83219"/>
    <lineage>
        <taxon>Bacteria</taxon>
        <taxon>Pseudomonadati</taxon>
        <taxon>Pseudomonadota</taxon>
        <taxon>Alphaproteobacteria</taxon>
        <taxon>Rhodobacterales</taxon>
        <taxon>Roseobacteraceae</taxon>
        <taxon>Sulfitobacter</taxon>
    </lineage>
</organism>
<dbReference type="Proteomes" id="UP000027337">
    <property type="component" value="Unassembled WGS sequence"/>
</dbReference>
<evidence type="ECO:0000256" key="1">
    <source>
        <dbReference type="SAM" id="Phobius"/>
    </source>
</evidence>
<dbReference type="GeneID" id="72439207"/>
<dbReference type="EMBL" id="JEMU01000002">
    <property type="protein sequence ID" value="KAJ04638.1"/>
    <property type="molecule type" value="Genomic_DNA"/>
</dbReference>
<feature type="transmembrane region" description="Helical" evidence="1">
    <location>
        <begin position="6"/>
        <end position="26"/>
    </location>
</feature>
<keyword evidence="1" id="KW-0812">Transmembrane</keyword>
<comment type="caution">
    <text evidence="2">The sequence shown here is derived from an EMBL/GenBank/DDBJ whole genome shotgun (WGS) entry which is preliminary data.</text>
</comment>
<feature type="transmembrane region" description="Helical" evidence="1">
    <location>
        <begin position="75"/>
        <end position="97"/>
    </location>
</feature>